<feature type="region of interest" description="Disordered" evidence="1">
    <location>
        <begin position="33"/>
        <end position="53"/>
    </location>
</feature>
<dbReference type="Pfam" id="PF08486">
    <property type="entry name" value="SpoIID"/>
    <property type="match status" value="1"/>
</dbReference>
<dbReference type="NCBIfam" id="TIGR02669">
    <property type="entry name" value="SpoIID_LytB"/>
    <property type="match status" value="1"/>
</dbReference>
<organism evidence="3 4">
    <name type="scientific">Alteribacillus persepolensis</name>
    <dbReference type="NCBI Taxonomy" id="568899"/>
    <lineage>
        <taxon>Bacteria</taxon>
        <taxon>Bacillati</taxon>
        <taxon>Bacillota</taxon>
        <taxon>Bacilli</taxon>
        <taxon>Bacillales</taxon>
        <taxon>Bacillaceae</taxon>
        <taxon>Alteribacillus</taxon>
    </lineage>
</organism>
<gene>
    <name evidence="3" type="ORF">SAMN05192534_11927</name>
</gene>
<dbReference type="AlphaFoldDB" id="A0A1G8HB89"/>
<feature type="domain" description="Sporulation stage II protein D amidase enhancer LytB N-terminal" evidence="2">
    <location>
        <begin position="65"/>
        <end position="169"/>
    </location>
</feature>
<dbReference type="EMBL" id="FNDK01000019">
    <property type="protein sequence ID" value="SDI03839.1"/>
    <property type="molecule type" value="Genomic_DNA"/>
</dbReference>
<sequence length="329" mass="36898">MKKWIFMSLLLICLFFLVPIVFVMLPEEKNPLDSLTTGEKDVSKPLTKEETSSSADPISVSVFRSETEAVEEIGLEEYVAGVVASEMPAEFEMEALKAQALTARTYIARQLLSPTDIDLPGDAVVTDTQMHQVYKSEEELREQWGDDFQWKMNRIQEAVLATQGQVLTYEGEPITAAFFSTSNGYTENAEDYWENPVPYLQSVESPWDQASPKYTSDNVLQEADVERLLGVSVAAGEEARIISRTESGRVQEVELGGKTFSGREVREKLELPSSDFEIARRDNEFVFTTKGYGHGIGMSQYGAEGMAQEGMNYQDIVRHYYQGVNISTL</sequence>
<protein>
    <submittedName>
        <fullName evidence="3">Stage II sporulation protein D</fullName>
    </submittedName>
</protein>
<dbReference type="GO" id="GO:0030435">
    <property type="term" value="P:sporulation resulting in formation of a cellular spore"/>
    <property type="evidence" value="ECO:0007669"/>
    <property type="project" value="InterPro"/>
</dbReference>
<accession>A0A1G8HB89</accession>
<keyword evidence="4" id="KW-1185">Reference proteome</keyword>
<dbReference type="InterPro" id="IPR013486">
    <property type="entry name" value="SpoIID/LytB"/>
</dbReference>
<dbReference type="NCBIfam" id="TIGR02870">
    <property type="entry name" value="spore_II_D"/>
    <property type="match status" value="1"/>
</dbReference>
<name>A0A1G8HB89_9BACI</name>
<dbReference type="InterPro" id="IPR014225">
    <property type="entry name" value="Spore_II_D_firmicutes"/>
</dbReference>
<evidence type="ECO:0000256" key="1">
    <source>
        <dbReference type="SAM" id="MobiDB-lite"/>
    </source>
</evidence>
<evidence type="ECO:0000313" key="3">
    <source>
        <dbReference type="EMBL" id="SDI03839.1"/>
    </source>
</evidence>
<evidence type="ECO:0000313" key="4">
    <source>
        <dbReference type="Proteomes" id="UP000199163"/>
    </source>
</evidence>
<evidence type="ECO:0000259" key="2">
    <source>
        <dbReference type="Pfam" id="PF08486"/>
    </source>
</evidence>
<dbReference type="InterPro" id="IPR051922">
    <property type="entry name" value="Bact_Sporulation_Assoc"/>
</dbReference>
<dbReference type="PANTHER" id="PTHR30032:SF4">
    <property type="entry name" value="AMIDASE ENHANCER"/>
    <property type="match status" value="1"/>
</dbReference>
<dbReference type="InterPro" id="IPR013693">
    <property type="entry name" value="SpoIID/LytB_N"/>
</dbReference>
<reference evidence="3 4" key="1">
    <citation type="submission" date="2016-10" db="EMBL/GenBank/DDBJ databases">
        <authorList>
            <person name="de Groot N.N."/>
        </authorList>
    </citation>
    <scope>NUCLEOTIDE SEQUENCE [LARGE SCALE GENOMIC DNA]</scope>
    <source>
        <strain evidence="3 4">DSM 21632</strain>
    </source>
</reference>
<proteinExistence type="predicted"/>
<dbReference type="STRING" id="568899.SAMN05192534_11927"/>
<dbReference type="PANTHER" id="PTHR30032">
    <property type="entry name" value="N-ACETYLMURAMOYL-L-ALANINE AMIDASE-RELATED"/>
    <property type="match status" value="1"/>
</dbReference>
<dbReference type="RefSeq" id="WP_245705276.1">
    <property type="nucleotide sequence ID" value="NZ_FNDK01000019.1"/>
</dbReference>
<dbReference type="Proteomes" id="UP000199163">
    <property type="component" value="Unassembled WGS sequence"/>
</dbReference>
<dbReference type="GO" id="GO:0030288">
    <property type="term" value="C:outer membrane-bounded periplasmic space"/>
    <property type="evidence" value="ECO:0007669"/>
    <property type="project" value="TreeGrafter"/>
</dbReference>
<feature type="compositionally biased region" description="Basic and acidic residues" evidence="1">
    <location>
        <begin position="38"/>
        <end position="51"/>
    </location>
</feature>